<dbReference type="Proteomes" id="UP001422759">
    <property type="component" value="Unassembled WGS sequence"/>
</dbReference>
<feature type="transmembrane region" description="Helical" evidence="1">
    <location>
        <begin position="20"/>
        <end position="42"/>
    </location>
</feature>
<proteinExistence type="predicted"/>
<dbReference type="NCBIfam" id="NF041390">
    <property type="entry name" value="TadE_Rv3655c"/>
    <property type="match status" value="1"/>
</dbReference>
<evidence type="ECO:0000313" key="2">
    <source>
        <dbReference type="EMBL" id="GAA2138544.1"/>
    </source>
</evidence>
<reference evidence="3" key="1">
    <citation type="journal article" date="2019" name="Int. J. Syst. Evol. Microbiol.">
        <title>The Global Catalogue of Microorganisms (GCM) 10K type strain sequencing project: providing services to taxonomists for standard genome sequencing and annotation.</title>
        <authorList>
            <consortium name="The Broad Institute Genomics Platform"/>
            <consortium name="The Broad Institute Genome Sequencing Center for Infectious Disease"/>
            <person name="Wu L."/>
            <person name="Ma J."/>
        </authorList>
    </citation>
    <scope>NUCLEOTIDE SEQUENCE [LARGE SCALE GENOMIC DNA]</scope>
    <source>
        <strain evidence="3">JCM 14560</strain>
    </source>
</reference>
<evidence type="ECO:0000313" key="3">
    <source>
        <dbReference type="Proteomes" id="UP001422759"/>
    </source>
</evidence>
<keyword evidence="1" id="KW-0472">Membrane</keyword>
<accession>A0ABP5L1U5</accession>
<keyword evidence="3" id="KW-1185">Reference proteome</keyword>
<keyword evidence="1" id="KW-1133">Transmembrane helix</keyword>
<name>A0ABP5L1U5_9ACTN</name>
<dbReference type="InterPro" id="IPR049790">
    <property type="entry name" value="Rv3655c/TadE"/>
</dbReference>
<comment type="caution">
    <text evidence="2">The sequence shown here is derived from an EMBL/GenBank/DDBJ whole genome shotgun (WGS) entry which is preliminary data.</text>
</comment>
<keyword evidence="1" id="KW-0812">Transmembrane</keyword>
<dbReference type="EMBL" id="BAAANT010000008">
    <property type="protein sequence ID" value="GAA2138544.1"/>
    <property type="molecule type" value="Genomic_DNA"/>
</dbReference>
<organism evidence="2 3">
    <name type="scientific">Kitasatospora kazusensis</name>
    <dbReference type="NCBI Taxonomy" id="407974"/>
    <lineage>
        <taxon>Bacteria</taxon>
        <taxon>Bacillati</taxon>
        <taxon>Actinomycetota</taxon>
        <taxon>Actinomycetes</taxon>
        <taxon>Kitasatosporales</taxon>
        <taxon>Streptomycetaceae</taxon>
        <taxon>Kitasatospora</taxon>
    </lineage>
</organism>
<protein>
    <submittedName>
        <fullName evidence="2">TadE family type IV pilus minor pilin</fullName>
    </submittedName>
</protein>
<evidence type="ECO:0000256" key="1">
    <source>
        <dbReference type="SAM" id="Phobius"/>
    </source>
</evidence>
<sequence>MRSEPRNRCADSGFVTAETAVALPALVLLAAMLIWGVVAAAAQIRCVDAARVGARAAARGEADAVVLAQQAAPAGAVVRISQDGGTVRVTVEALCQGPGRLGAVLSVRLSAAAVAEREDGISVVGGGP</sequence>
<gene>
    <name evidence="2" type="ORF">GCM10009760_19940</name>
</gene>